<dbReference type="EMBL" id="JXTC01000003">
    <property type="protein sequence ID" value="POO02845.1"/>
    <property type="molecule type" value="Genomic_DNA"/>
</dbReference>
<keyword evidence="1" id="KW-0812">Transmembrane</keyword>
<keyword evidence="3" id="KW-1185">Reference proteome</keyword>
<protein>
    <recommendedName>
        <fullName evidence="4">Transmembrane protein</fullName>
    </recommendedName>
</protein>
<evidence type="ECO:0000313" key="3">
    <source>
        <dbReference type="Proteomes" id="UP000237000"/>
    </source>
</evidence>
<dbReference type="Proteomes" id="UP000237000">
    <property type="component" value="Unassembled WGS sequence"/>
</dbReference>
<dbReference type="OrthoDB" id="10343928at2759"/>
<name>A0A2P5FYH4_TREOI</name>
<proteinExistence type="predicted"/>
<gene>
    <name evidence="2" type="ORF">TorRG33x02_009060</name>
</gene>
<dbReference type="InParanoid" id="A0A2P5FYH4"/>
<keyword evidence="1" id="KW-0472">Membrane</keyword>
<evidence type="ECO:0000313" key="2">
    <source>
        <dbReference type="EMBL" id="POO02845.1"/>
    </source>
</evidence>
<accession>A0A2P5FYH4</accession>
<dbReference type="AlphaFoldDB" id="A0A2P5FYH4"/>
<feature type="transmembrane region" description="Helical" evidence="1">
    <location>
        <begin position="77"/>
        <end position="96"/>
    </location>
</feature>
<comment type="caution">
    <text evidence="2">The sequence shown here is derived from an EMBL/GenBank/DDBJ whole genome shotgun (WGS) entry which is preliminary data.</text>
</comment>
<evidence type="ECO:0000256" key="1">
    <source>
        <dbReference type="SAM" id="Phobius"/>
    </source>
</evidence>
<reference evidence="3" key="1">
    <citation type="submission" date="2016-06" db="EMBL/GenBank/DDBJ databases">
        <title>Parallel loss of symbiosis genes in relatives of nitrogen-fixing non-legume Parasponia.</title>
        <authorList>
            <person name="Van Velzen R."/>
            <person name="Holmer R."/>
            <person name="Bu F."/>
            <person name="Rutten L."/>
            <person name="Van Zeijl A."/>
            <person name="Liu W."/>
            <person name="Santuari L."/>
            <person name="Cao Q."/>
            <person name="Sharma T."/>
            <person name="Shen D."/>
            <person name="Roswanjaya Y."/>
            <person name="Wardhani T."/>
            <person name="Kalhor M.S."/>
            <person name="Jansen J."/>
            <person name="Van den Hoogen J."/>
            <person name="Gungor B."/>
            <person name="Hartog M."/>
            <person name="Hontelez J."/>
            <person name="Verver J."/>
            <person name="Yang W.-C."/>
            <person name="Schijlen E."/>
            <person name="Repin R."/>
            <person name="Schilthuizen M."/>
            <person name="Schranz E."/>
            <person name="Heidstra R."/>
            <person name="Miyata K."/>
            <person name="Fedorova E."/>
            <person name="Kohlen W."/>
            <person name="Bisseling T."/>
            <person name="Smit S."/>
            <person name="Geurts R."/>
        </authorList>
    </citation>
    <scope>NUCLEOTIDE SEQUENCE [LARGE SCALE GENOMIC DNA]</scope>
    <source>
        <strain evidence="3">cv. RG33-2</strain>
    </source>
</reference>
<sequence length="113" mass="13089">MDTIEDTLQKILSGLSQVIGAVSGTQSSWGLLYAIGGERRFWFWFWFWLKRARQGWLFVLASTALQNSSMRRCGHYLLADLFDLLACFILMVLWALCTSVAKGKEFLFYFILF</sequence>
<organism evidence="2 3">
    <name type="scientific">Trema orientale</name>
    <name type="common">Charcoal tree</name>
    <name type="synonym">Celtis orientalis</name>
    <dbReference type="NCBI Taxonomy" id="63057"/>
    <lineage>
        <taxon>Eukaryota</taxon>
        <taxon>Viridiplantae</taxon>
        <taxon>Streptophyta</taxon>
        <taxon>Embryophyta</taxon>
        <taxon>Tracheophyta</taxon>
        <taxon>Spermatophyta</taxon>
        <taxon>Magnoliopsida</taxon>
        <taxon>eudicotyledons</taxon>
        <taxon>Gunneridae</taxon>
        <taxon>Pentapetalae</taxon>
        <taxon>rosids</taxon>
        <taxon>fabids</taxon>
        <taxon>Rosales</taxon>
        <taxon>Cannabaceae</taxon>
        <taxon>Trema</taxon>
    </lineage>
</organism>
<evidence type="ECO:0008006" key="4">
    <source>
        <dbReference type="Google" id="ProtNLM"/>
    </source>
</evidence>
<keyword evidence="1" id="KW-1133">Transmembrane helix</keyword>